<name>A0ABV6KES8_9BACI</name>
<dbReference type="PANTHER" id="PTHR10443:SF12">
    <property type="entry name" value="DIPEPTIDASE"/>
    <property type="match status" value="1"/>
</dbReference>
<dbReference type="Pfam" id="PF01244">
    <property type="entry name" value="Peptidase_M19"/>
    <property type="match status" value="1"/>
</dbReference>
<sequence>MAEGAIDSHCDALLKLWAHPQRDYSNSPNIEVNLERVIAGNIKVQLFAIFIEPFIKQDQKFQVVLEQIEIFHEKVLSSSPKFHHIKKWSDLNELKDGEIGAVLTLEGVDAIGDDLTKLSVLHQLGVLSVGLTWNQANLCADGVGEPRGAGLTTLGKDIVRLNNRNRILTDVSHLSVNGFWDVMELANYPIASHSNARHLCDHPRNLYDDQIQALVNKNGYIGLVFCPDFLTSKAQATIKDILNHLDYMCSLGAEHHIGFGSDFDGISKHVVRLRHSGEYPYLVEELEKQYSATQVKRFLRGNFEMLVSQLT</sequence>
<organism evidence="1 2">
    <name type="scientific">Halalkalibacter kiskunsagensis</name>
    <dbReference type="NCBI Taxonomy" id="1548599"/>
    <lineage>
        <taxon>Bacteria</taxon>
        <taxon>Bacillati</taxon>
        <taxon>Bacillota</taxon>
        <taxon>Bacilli</taxon>
        <taxon>Bacillales</taxon>
        <taxon>Bacillaceae</taxon>
        <taxon>Halalkalibacter</taxon>
    </lineage>
</organism>
<protein>
    <submittedName>
        <fullName evidence="1">Dipeptidase</fullName>
    </submittedName>
</protein>
<dbReference type="SUPFAM" id="SSF51556">
    <property type="entry name" value="Metallo-dependent hydrolases"/>
    <property type="match status" value="1"/>
</dbReference>
<keyword evidence="2" id="KW-1185">Reference proteome</keyword>
<dbReference type="PANTHER" id="PTHR10443">
    <property type="entry name" value="MICROSOMAL DIPEPTIDASE"/>
    <property type="match status" value="1"/>
</dbReference>
<dbReference type="InterPro" id="IPR032466">
    <property type="entry name" value="Metal_Hydrolase"/>
</dbReference>
<dbReference type="PROSITE" id="PS51365">
    <property type="entry name" value="RENAL_DIPEPTIDASE_2"/>
    <property type="match status" value="1"/>
</dbReference>
<evidence type="ECO:0000313" key="1">
    <source>
        <dbReference type="EMBL" id="MFC0471828.1"/>
    </source>
</evidence>
<dbReference type="CDD" id="cd01301">
    <property type="entry name" value="rDP_like"/>
    <property type="match status" value="1"/>
</dbReference>
<dbReference type="Gene3D" id="3.20.20.140">
    <property type="entry name" value="Metal-dependent hydrolases"/>
    <property type="match status" value="1"/>
</dbReference>
<reference evidence="1 2" key="1">
    <citation type="submission" date="2024-09" db="EMBL/GenBank/DDBJ databases">
        <authorList>
            <person name="Sun Q."/>
            <person name="Mori K."/>
        </authorList>
    </citation>
    <scope>NUCLEOTIDE SEQUENCE [LARGE SCALE GENOMIC DNA]</scope>
    <source>
        <strain evidence="1 2">NCAIM B.02610</strain>
    </source>
</reference>
<dbReference type="RefSeq" id="WP_335963535.1">
    <property type="nucleotide sequence ID" value="NZ_JAXBLX010000054.1"/>
</dbReference>
<dbReference type="EMBL" id="JBHLUX010000037">
    <property type="protein sequence ID" value="MFC0471828.1"/>
    <property type="molecule type" value="Genomic_DNA"/>
</dbReference>
<dbReference type="InterPro" id="IPR008257">
    <property type="entry name" value="Pept_M19"/>
</dbReference>
<gene>
    <name evidence="1" type="ORF">ACFFHM_15320</name>
</gene>
<dbReference type="Proteomes" id="UP001589838">
    <property type="component" value="Unassembled WGS sequence"/>
</dbReference>
<accession>A0ABV6KES8</accession>
<comment type="caution">
    <text evidence="1">The sequence shown here is derived from an EMBL/GenBank/DDBJ whole genome shotgun (WGS) entry which is preliminary data.</text>
</comment>
<proteinExistence type="predicted"/>
<evidence type="ECO:0000313" key="2">
    <source>
        <dbReference type="Proteomes" id="UP001589838"/>
    </source>
</evidence>